<name>A0A419W4T4_9BACT</name>
<dbReference type="EMBL" id="RAPN01000001">
    <property type="protein sequence ID" value="RKD90446.1"/>
    <property type="molecule type" value="Genomic_DNA"/>
</dbReference>
<dbReference type="OrthoDB" id="9916763at2"/>
<keyword evidence="1" id="KW-0812">Transmembrane</keyword>
<gene>
    <name evidence="2" type="ORF">BC643_0786</name>
</gene>
<evidence type="ECO:0000313" key="3">
    <source>
        <dbReference type="Proteomes" id="UP000283387"/>
    </source>
</evidence>
<feature type="transmembrane region" description="Helical" evidence="1">
    <location>
        <begin position="76"/>
        <end position="100"/>
    </location>
</feature>
<evidence type="ECO:0000313" key="2">
    <source>
        <dbReference type="EMBL" id="RKD90446.1"/>
    </source>
</evidence>
<keyword evidence="3" id="KW-1185">Reference proteome</keyword>
<accession>A0A419W4T4</accession>
<keyword evidence="1" id="KW-1133">Transmembrane helix</keyword>
<evidence type="ECO:0000256" key="1">
    <source>
        <dbReference type="SAM" id="Phobius"/>
    </source>
</evidence>
<sequence length="103" mass="11416">MEDYYQQKGRKVIDFLLGFIMNFGIALAVMFGLGILFVAGLATVKLTHILIISITIIGLTLLEISIIRKYLKQRRYIAIGLIVGIVFPLLVVGTCSPLIFSLT</sequence>
<keyword evidence="1" id="KW-0472">Membrane</keyword>
<protein>
    <submittedName>
        <fullName evidence="2">Uncharacterized protein</fullName>
    </submittedName>
</protein>
<feature type="transmembrane region" description="Helical" evidence="1">
    <location>
        <begin position="12"/>
        <end position="40"/>
    </location>
</feature>
<feature type="transmembrane region" description="Helical" evidence="1">
    <location>
        <begin position="46"/>
        <end position="64"/>
    </location>
</feature>
<dbReference type="Proteomes" id="UP000283387">
    <property type="component" value="Unassembled WGS sequence"/>
</dbReference>
<comment type="caution">
    <text evidence="2">The sequence shown here is derived from an EMBL/GenBank/DDBJ whole genome shotgun (WGS) entry which is preliminary data.</text>
</comment>
<proteinExistence type="predicted"/>
<dbReference type="AlphaFoldDB" id="A0A419W4T4"/>
<reference evidence="2 3" key="1">
    <citation type="submission" date="2018-09" db="EMBL/GenBank/DDBJ databases">
        <title>Genomic Encyclopedia of Archaeal and Bacterial Type Strains, Phase II (KMG-II): from individual species to whole genera.</title>
        <authorList>
            <person name="Goeker M."/>
        </authorList>
    </citation>
    <scope>NUCLEOTIDE SEQUENCE [LARGE SCALE GENOMIC DNA]</scope>
    <source>
        <strain evidence="2 3">DSM 27148</strain>
    </source>
</reference>
<organism evidence="2 3">
    <name type="scientific">Mangrovibacterium diazotrophicum</name>
    <dbReference type="NCBI Taxonomy" id="1261403"/>
    <lineage>
        <taxon>Bacteria</taxon>
        <taxon>Pseudomonadati</taxon>
        <taxon>Bacteroidota</taxon>
        <taxon>Bacteroidia</taxon>
        <taxon>Marinilabiliales</taxon>
        <taxon>Prolixibacteraceae</taxon>
        <taxon>Mangrovibacterium</taxon>
    </lineage>
</organism>